<dbReference type="Proteomes" id="UP000070133">
    <property type="component" value="Unassembled WGS sequence"/>
</dbReference>
<keyword evidence="2" id="KW-1185">Reference proteome</keyword>
<dbReference type="AlphaFoldDB" id="A0A139H678"/>
<gene>
    <name evidence="1" type="ORF">AC578_3405</name>
</gene>
<accession>A0A139H678</accession>
<reference evidence="1 2" key="1">
    <citation type="submission" date="2015-07" db="EMBL/GenBank/DDBJ databases">
        <title>Comparative genomics of the Sigatoka disease complex on banana suggests a link between parallel evolutionary changes in Pseudocercospora fijiensis and Pseudocercospora eumusae and increased virulence on the banana host.</title>
        <authorList>
            <person name="Chang T.-C."/>
            <person name="Salvucci A."/>
            <person name="Crous P.W."/>
            <person name="Stergiopoulos I."/>
        </authorList>
    </citation>
    <scope>NUCLEOTIDE SEQUENCE [LARGE SCALE GENOMIC DNA]</scope>
    <source>
        <strain evidence="1 2">CBS 114824</strain>
    </source>
</reference>
<proteinExistence type="predicted"/>
<dbReference type="EMBL" id="LFZN01000128">
    <property type="protein sequence ID" value="KXS97931.1"/>
    <property type="molecule type" value="Genomic_DNA"/>
</dbReference>
<comment type="caution">
    <text evidence="1">The sequence shown here is derived from an EMBL/GenBank/DDBJ whole genome shotgun (WGS) entry which is preliminary data.</text>
</comment>
<protein>
    <submittedName>
        <fullName evidence="1">Uncharacterized protein</fullName>
    </submittedName>
</protein>
<sequence>MCLPLRLFLRDLFGIRPKMFSESWATEAPTVILRPGSEAQIDPEMTRWRVYRGEYALELH</sequence>
<evidence type="ECO:0000313" key="1">
    <source>
        <dbReference type="EMBL" id="KXS97931.1"/>
    </source>
</evidence>
<evidence type="ECO:0000313" key="2">
    <source>
        <dbReference type="Proteomes" id="UP000070133"/>
    </source>
</evidence>
<name>A0A139H678_9PEZI</name>
<organism evidence="1 2">
    <name type="scientific">Pseudocercospora eumusae</name>
    <dbReference type="NCBI Taxonomy" id="321146"/>
    <lineage>
        <taxon>Eukaryota</taxon>
        <taxon>Fungi</taxon>
        <taxon>Dikarya</taxon>
        <taxon>Ascomycota</taxon>
        <taxon>Pezizomycotina</taxon>
        <taxon>Dothideomycetes</taxon>
        <taxon>Dothideomycetidae</taxon>
        <taxon>Mycosphaerellales</taxon>
        <taxon>Mycosphaerellaceae</taxon>
        <taxon>Pseudocercospora</taxon>
    </lineage>
</organism>